<dbReference type="STRING" id="1141662.OOA_16279"/>
<dbReference type="HOGENOM" id="CLU_067202_2_0_6"/>
<dbReference type="OrthoDB" id="1550976at2"/>
<organism evidence="1 2">
    <name type="scientific">Providencia burhodogranariea DSM 19968</name>
    <dbReference type="NCBI Taxonomy" id="1141662"/>
    <lineage>
        <taxon>Bacteria</taxon>
        <taxon>Pseudomonadati</taxon>
        <taxon>Pseudomonadota</taxon>
        <taxon>Gammaproteobacteria</taxon>
        <taxon>Enterobacterales</taxon>
        <taxon>Morganellaceae</taxon>
        <taxon>Providencia</taxon>
    </lineage>
</organism>
<gene>
    <name evidence="1" type="ORF">OOA_16279</name>
</gene>
<keyword evidence="2" id="KW-1185">Reference proteome</keyword>
<accession>K8WGM9</accession>
<dbReference type="NCBIfam" id="NF006745">
    <property type="entry name" value="PRK09270.1-4"/>
    <property type="match status" value="1"/>
</dbReference>
<keyword evidence="1" id="KW-0378">Hydrolase</keyword>
<name>K8WGM9_9GAMM</name>
<evidence type="ECO:0000313" key="2">
    <source>
        <dbReference type="Proteomes" id="UP000009336"/>
    </source>
</evidence>
<dbReference type="EMBL" id="AKKL01000046">
    <property type="protein sequence ID" value="EKT55365.1"/>
    <property type="molecule type" value="Genomic_DNA"/>
</dbReference>
<dbReference type="eggNOG" id="COG1072">
    <property type="taxonomic scope" value="Bacteria"/>
</dbReference>
<dbReference type="InterPro" id="IPR027417">
    <property type="entry name" value="P-loop_NTPase"/>
</dbReference>
<dbReference type="PANTHER" id="PTHR10285">
    <property type="entry name" value="URIDINE KINASE"/>
    <property type="match status" value="1"/>
</dbReference>
<dbReference type="PATRIC" id="fig|1141662.3.peg.3302"/>
<dbReference type="GO" id="GO:0016787">
    <property type="term" value="F:hydrolase activity"/>
    <property type="evidence" value="ECO:0007669"/>
    <property type="project" value="UniProtKB-KW"/>
</dbReference>
<reference evidence="1 2" key="1">
    <citation type="journal article" date="2012" name="BMC Genomics">
        <title>Comparative genomics of bacteria in the genus Providencia isolated from wild Drosophila melanogaster.</title>
        <authorList>
            <person name="Galac M.R."/>
            <person name="Lazzaro B.P."/>
        </authorList>
    </citation>
    <scope>NUCLEOTIDE SEQUENCE [LARGE SCALE GENOMIC DNA]</scope>
    <source>
        <strain evidence="1 2">DSM 19968</strain>
    </source>
</reference>
<comment type="caution">
    <text evidence="1">The sequence shown here is derived from an EMBL/GenBank/DDBJ whole genome shotgun (WGS) entry which is preliminary data.</text>
</comment>
<dbReference type="RefSeq" id="WP_008913238.1">
    <property type="nucleotide sequence ID" value="NZ_KB233225.1"/>
</dbReference>
<evidence type="ECO:0000313" key="1">
    <source>
        <dbReference type="EMBL" id="EKT55365.1"/>
    </source>
</evidence>
<dbReference type="Gene3D" id="3.40.50.300">
    <property type="entry name" value="P-loop containing nucleotide triphosphate hydrolases"/>
    <property type="match status" value="1"/>
</dbReference>
<sequence length="242" mass="27682">MNVTLSVNGLSVPVSFSDDEIEQVHLPILKQFAELHKKSKNQRTIIFLSAPPGTGKSTLTTFWEYLCQHDEYSTMQLPSIQTLPMDGFHHYNDWLEAHQLKSLKGAPETFDIIKLAKNIKEICQKDGTWPQYSRKLHNPIEHAITVTAPIVIIEGNWLLLNDPKWLALQPYCDLSIFIHAPEKLLTQRLIARKVQGGLSLEKAEAFYLSTDGPNVRKVLNESRPADLMLEMDERSSYRFLQN</sequence>
<dbReference type="SUPFAM" id="SSF52540">
    <property type="entry name" value="P-loop containing nucleoside triphosphate hydrolases"/>
    <property type="match status" value="1"/>
</dbReference>
<dbReference type="Proteomes" id="UP000009336">
    <property type="component" value="Unassembled WGS sequence"/>
</dbReference>
<proteinExistence type="predicted"/>
<protein>
    <submittedName>
        <fullName evidence="1">Nucleoside triphosphate hydrolase domain-containing protein</fullName>
    </submittedName>
</protein>
<dbReference type="AlphaFoldDB" id="K8WGM9"/>